<sequence>MKPVFYRWFYRIWAYFLLPINFLGLMYVIYEGGRGDIKFHLFLALIFFIIYLTVIKNKIAFWINFLSIFFLSAAIIQFLPQIIVYKMKYFSLNYFHSYKEIKDFSSIVGFVFLLLFWYLWTGTENIFLSYKVLKPTWYAKNNKVNLTNLYDRIKAMKCSEILINPIVISVLIVIIGVIIAIWYYRYSDPYNQCQRELRAMKPNATNIYIIQSCNKIMRGK</sequence>
<keyword evidence="1" id="KW-1133">Transmembrane helix</keyword>
<gene>
    <name evidence="2" type="ORF">EDC46_0409</name>
</gene>
<dbReference type="EMBL" id="RKQP01000001">
    <property type="protein sequence ID" value="RPE86018.1"/>
    <property type="molecule type" value="Genomic_DNA"/>
</dbReference>
<keyword evidence="1" id="KW-0812">Transmembrane</keyword>
<proteinExistence type="predicted"/>
<feature type="transmembrane region" description="Helical" evidence="1">
    <location>
        <begin position="161"/>
        <end position="184"/>
    </location>
</feature>
<comment type="caution">
    <text evidence="2">The sequence shown here is derived from an EMBL/GenBank/DDBJ whole genome shotgun (WGS) entry which is preliminary data.</text>
</comment>
<evidence type="ECO:0000313" key="3">
    <source>
        <dbReference type="Proteomes" id="UP000281691"/>
    </source>
</evidence>
<keyword evidence="3" id="KW-1185">Reference proteome</keyword>
<dbReference type="Proteomes" id="UP000281691">
    <property type="component" value="Unassembled WGS sequence"/>
</dbReference>
<dbReference type="AlphaFoldDB" id="A0A3N4VSL4"/>
<feature type="transmembrane region" description="Helical" evidence="1">
    <location>
        <begin position="61"/>
        <end position="84"/>
    </location>
</feature>
<feature type="transmembrane region" description="Helical" evidence="1">
    <location>
        <begin position="104"/>
        <end position="121"/>
    </location>
</feature>
<feature type="transmembrane region" description="Helical" evidence="1">
    <location>
        <begin position="12"/>
        <end position="30"/>
    </location>
</feature>
<name>A0A3N4VSL4_9PAST</name>
<reference evidence="2 3" key="1">
    <citation type="submission" date="2018-11" db="EMBL/GenBank/DDBJ databases">
        <title>Genomic Encyclopedia of Type Strains, Phase IV (KMG-IV): sequencing the most valuable type-strain genomes for metagenomic binning, comparative biology and taxonomic classification.</title>
        <authorList>
            <person name="Goeker M."/>
        </authorList>
    </citation>
    <scope>NUCLEOTIDE SEQUENCE [LARGE SCALE GENOMIC DNA]</scope>
    <source>
        <strain evidence="2 3">DSM 27238</strain>
    </source>
</reference>
<feature type="transmembrane region" description="Helical" evidence="1">
    <location>
        <begin position="36"/>
        <end position="54"/>
    </location>
</feature>
<evidence type="ECO:0000313" key="2">
    <source>
        <dbReference type="EMBL" id="RPE86018.1"/>
    </source>
</evidence>
<evidence type="ECO:0000256" key="1">
    <source>
        <dbReference type="SAM" id="Phobius"/>
    </source>
</evidence>
<protein>
    <submittedName>
        <fullName evidence="2">Uncharacterized protein</fullName>
    </submittedName>
</protein>
<keyword evidence="1" id="KW-0472">Membrane</keyword>
<organism evidence="2 3">
    <name type="scientific">Vespertiliibacter pulmonis</name>
    <dbReference type="NCBI Taxonomy" id="1443036"/>
    <lineage>
        <taxon>Bacteria</taxon>
        <taxon>Pseudomonadati</taxon>
        <taxon>Pseudomonadota</taxon>
        <taxon>Gammaproteobacteria</taxon>
        <taxon>Pasteurellales</taxon>
        <taxon>Pasteurellaceae</taxon>
        <taxon>Vespertiliibacter</taxon>
    </lineage>
</organism>
<dbReference type="RefSeq" id="WP_124210581.1">
    <property type="nucleotide sequence ID" value="NZ_CP016615.1"/>
</dbReference>
<accession>A0A3N4VSL4</accession>